<dbReference type="EMBL" id="JAVRBK010000006">
    <property type="protein sequence ID" value="KAK5642423.1"/>
    <property type="molecule type" value="Genomic_DNA"/>
</dbReference>
<sequence>MPLDIAKSLNNEGIIRELGRASLLKRENTGENKPEIGSSKKPRISFMKKEEPEGTKIEEDESRTYLASGLKNTLHGNIYQLKLLMLFLKRGLGKSYSFPKHKQNKEDNKIGIRDLLTKNKDGEFNLAKYFISYLKIKDNQDFTNGELKDFVICTNIDFDLDQSGTQDAVKKLKVQKNKGKQILVETIKDNDVFFKDGGERYKLSYEVYNNVAKNNIIEFSRIIPRMFLCSKRGITK</sequence>
<reference evidence="2 3" key="1">
    <citation type="journal article" date="2024" name="Insects">
        <title>An Improved Chromosome-Level Genome Assembly of the Firefly Pyrocoelia pectoralis.</title>
        <authorList>
            <person name="Fu X."/>
            <person name="Meyer-Rochow V.B."/>
            <person name="Ballantyne L."/>
            <person name="Zhu X."/>
        </authorList>
    </citation>
    <scope>NUCLEOTIDE SEQUENCE [LARGE SCALE GENOMIC DNA]</scope>
    <source>
        <strain evidence="2">XCY_ONT2</strain>
    </source>
</reference>
<protein>
    <submittedName>
        <fullName evidence="2">Uncharacterized protein</fullName>
    </submittedName>
</protein>
<proteinExistence type="predicted"/>
<evidence type="ECO:0000313" key="3">
    <source>
        <dbReference type="Proteomes" id="UP001329430"/>
    </source>
</evidence>
<name>A0AAN7VBK3_9COLE</name>
<feature type="region of interest" description="Disordered" evidence="1">
    <location>
        <begin position="23"/>
        <end position="60"/>
    </location>
</feature>
<dbReference type="AlphaFoldDB" id="A0AAN7VBK3"/>
<feature type="compositionally biased region" description="Basic and acidic residues" evidence="1">
    <location>
        <begin position="23"/>
        <end position="34"/>
    </location>
</feature>
<comment type="caution">
    <text evidence="2">The sequence shown here is derived from an EMBL/GenBank/DDBJ whole genome shotgun (WGS) entry which is preliminary data.</text>
</comment>
<evidence type="ECO:0000256" key="1">
    <source>
        <dbReference type="SAM" id="MobiDB-lite"/>
    </source>
</evidence>
<feature type="compositionally biased region" description="Basic and acidic residues" evidence="1">
    <location>
        <begin position="47"/>
        <end position="57"/>
    </location>
</feature>
<organism evidence="2 3">
    <name type="scientific">Pyrocoelia pectoralis</name>
    <dbReference type="NCBI Taxonomy" id="417401"/>
    <lineage>
        <taxon>Eukaryota</taxon>
        <taxon>Metazoa</taxon>
        <taxon>Ecdysozoa</taxon>
        <taxon>Arthropoda</taxon>
        <taxon>Hexapoda</taxon>
        <taxon>Insecta</taxon>
        <taxon>Pterygota</taxon>
        <taxon>Neoptera</taxon>
        <taxon>Endopterygota</taxon>
        <taxon>Coleoptera</taxon>
        <taxon>Polyphaga</taxon>
        <taxon>Elateriformia</taxon>
        <taxon>Elateroidea</taxon>
        <taxon>Lampyridae</taxon>
        <taxon>Lampyrinae</taxon>
        <taxon>Pyrocoelia</taxon>
    </lineage>
</organism>
<accession>A0AAN7VBK3</accession>
<keyword evidence="3" id="KW-1185">Reference proteome</keyword>
<evidence type="ECO:0000313" key="2">
    <source>
        <dbReference type="EMBL" id="KAK5642423.1"/>
    </source>
</evidence>
<dbReference type="Proteomes" id="UP001329430">
    <property type="component" value="Chromosome 6"/>
</dbReference>
<gene>
    <name evidence="2" type="ORF">RI129_008590</name>
</gene>